<organism evidence="1 2">
    <name type="scientific">Paracidovorax wautersii</name>
    <dbReference type="NCBI Taxonomy" id="1177982"/>
    <lineage>
        <taxon>Bacteria</taxon>
        <taxon>Pseudomonadati</taxon>
        <taxon>Pseudomonadota</taxon>
        <taxon>Betaproteobacteria</taxon>
        <taxon>Burkholderiales</taxon>
        <taxon>Comamonadaceae</taxon>
        <taxon>Paracidovorax</taxon>
    </lineage>
</organism>
<dbReference type="Proteomes" id="UP000199119">
    <property type="component" value="Unassembled WGS sequence"/>
</dbReference>
<sequence length="74" mass="7911">MRLEVVLHAKKTKKATGKRPRCIDLSNSLKVAEDSLIGIAFTDDAQTRSIAMAYGEPVPGGALVITVSSLKDVQ</sequence>
<dbReference type="SUPFAM" id="SSF103084">
    <property type="entry name" value="Holliday junction resolvase RusA"/>
    <property type="match status" value="1"/>
</dbReference>
<dbReference type="InterPro" id="IPR036614">
    <property type="entry name" value="RusA-like_sf"/>
</dbReference>
<dbReference type="InterPro" id="IPR008822">
    <property type="entry name" value="Endonuclease_RusA-like"/>
</dbReference>
<dbReference type="EMBL" id="FONX01000009">
    <property type="protein sequence ID" value="SFF00667.1"/>
    <property type="molecule type" value="Genomic_DNA"/>
</dbReference>
<dbReference type="GO" id="GO:0006281">
    <property type="term" value="P:DNA repair"/>
    <property type="evidence" value="ECO:0007669"/>
    <property type="project" value="InterPro"/>
</dbReference>
<dbReference type="GO" id="GO:0006310">
    <property type="term" value="P:DNA recombination"/>
    <property type="evidence" value="ECO:0007669"/>
    <property type="project" value="InterPro"/>
</dbReference>
<evidence type="ECO:0000313" key="1">
    <source>
        <dbReference type="EMBL" id="SFF00667.1"/>
    </source>
</evidence>
<dbReference type="STRING" id="1177982.SAMN04489711_109166"/>
<gene>
    <name evidence="1" type="ORF">SAMN04489711_109166</name>
</gene>
<proteinExistence type="predicted"/>
<name>A0A1I2F768_9BURK</name>
<dbReference type="Pfam" id="PF05866">
    <property type="entry name" value="RusA"/>
    <property type="match status" value="1"/>
</dbReference>
<accession>A0A1I2F768</accession>
<dbReference type="AlphaFoldDB" id="A0A1I2F768"/>
<dbReference type="GO" id="GO:0000287">
    <property type="term" value="F:magnesium ion binding"/>
    <property type="evidence" value="ECO:0007669"/>
    <property type="project" value="InterPro"/>
</dbReference>
<keyword evidence="2" id="KW-1185">Reference proteome</keyword>
<reference evidence="2" key="1">
    <citation type="submission" date="2016-10" db="EMBL/GenBank/DDBJ databases">
        <authorList>
            <person name="Varghese N."/>
            <person name="Submissions S."/>
        </authorList>
    </citation>
    <scope>NUCLEOTIDE SEQUENCE [LARGE SCALE GENOMIC DNA]</scope>
    <source>
        <strain evidence="2">DSM 27981</strain>
    </source>
</reference>
<dbReference type="Gene3D" id="3.30.1330.70">
    <property type="entry name" value="Holliday junction resolvase RusA"/>
    <property type="match status" value="1"/>
</dbReference>
<evidence type="ECO:0000313" key="2">
    <source>
        <dbReference type="Proteomes" id="UP000199119"/>
    </source>
</evidence>
<protein>
    <submittedName>
        <fullName evidence="1">Endodeoxyribonuclease RusA</fullName>
    </submittedName>
</protein>